<organism evidence="3 4">
    <name type="scientific">Schizopora paradoxa</name>
    <dbReference type="NCBI Taxonomy" id="27342"/>
    <lineage>
        <taxon>Eukaryota</taxon>
        <taxon>Fungi</taxon>
        <taxon>Dikarya</taxon>
        <taxon>Basidiomycota</taxon>
        <taxon>Agaricomycotina</taxon>
        <taxon>Agaricomycetes</taxon>
        <taxon>Hymenochaetales</taxon>
        <taxon>Schizoporaceae</taxon>
        <taxon>Schizopora</taxon>
    </lineage>
</organism>
<name>A0A0H2RM13_9AGAM</name>
<feature type="transmembrane region" description="Helical" evidence="1">
    <location>
        <begin position="58"/>
        <end position="81"/>
    </location>
</feature>
<accession>A0A0H2RM13</accession>
<feature type="domain" description="DUF6533" evidence="2">
    <location>
        <begin position="25"/>
        <end position="69"/>
    </location>
</feature>
<sequence>MSSVVEIQLEAFKTIAWEVYLYERVLVATLTILVAEFFQTIDAEVRFVWKLKLSLANVLYLLNRYVAPINIAFAVYVFGIATDKSTTYCYNGYVASASLCFFQMQVAYAVLCIRACAAWGFKRIINICLTISFIASFVTEGYLIGRYIASDFAVPAGALGTKHCLIFTPAHDIVWIALVILVGVDVLALSLLLVKSLKTFRQSRLHTSLLTVMAKDGIAYFACVFALSLGNLLVIVTPVPIFKEMFLLTQAAFQNALAVRLLLHLRTVNEDSDPLTRGTMSELQIKQTTEMSDFSTLETMG</sequence>
<evidence type="ECO:0000256" key="1">
    <source>
        <dbReference type="SAM" id="Phobius"/>
    </source>
</evidence>
<keyword evidence="1" id="KW-1133">Transmembrane helix</keyword>
<proteinExistence type="predicted"/>
<reference evidence="3 4" key="1">
    <citation type="submission" date="2015-04" db="EMBL/GenBank/DDBJ databases">
        <title>Complete genome sequence of Schizopora paradoxa KUC8140, a cosmopolitan wood degrader in East Asia.</title>
        <authorList>
            <consortium name="DOE Joint Genome Institute"/>
            <person name="Min B."/>
            <person name="Park H."/>
            <person name="Jang Y."/>
            <person name="Kim J.-J."/>
            <person name="Kim K.H."/>
            <person name="Pangilinan J."/>
            <person name="Lipzen A."/>
            <person name="Riley R."/>
            <person name="Grigoriev I.V."/>
            <person name="Spatafora J.W."/>
            <person name="Choi I.-G."/>
        </authorList>
    </citation>
    <scope>NUCLEOTIDE SEQUENCE [LARGE SCALE GENOMIC DNA]</scope>
    <source>
        <strain evidence="3 4">KUC8140</strain>
    </source>
</reference>
<keyword evidence="1" id="KW-0472">Membrane</keyword>
<dbReference type="EMBL" id="KQ085969">
    <property type="protein sequence ID" value="KLO12899.1"/>
    <property type="molecule type" value="Genomic_DNA"/>
</dbReference>
<evidence type="ECO:0000259" key="2">
    <source>
        <dbReference type="Pfam" id="PF20151"/>
    </source>
</evidence>
<dbReference type="OrthoDB" id="3353364at2759"/>
<dbReference type="InParanoid" id="A0A0H2RM13"/>
<dbReference type="Proteomes" id="UP000053477">
    <property type="component" value="Unassembled WGS sequence"/>
</dbReference>
<feature type="transmembrane region" description="Helical" evidence="1">
    <location>
        <begin position="173"/>
        <end position="197"/>
    </location>
</feature>
<feature type="transmembrane region" description="Helical" evidence="1">
    <location>
        <begin position="20"/>
        <end position="38"/>
    </location>
</feature>
<dbReference type="AlphaFoldDB" id="A0A0H2RM13"/>
<gene>
    <name evidence="3" type="ORF">SCHPADRAFT_997808</name>
</gene>
<feature type="transmembrane region" description="Helical" evidence="1">
    <location>
        <begin position="124"/>
        <end position="144"/>
    </location>
</feature>
<dbReference type="InterPro" id="IPR045340">
    <property type="entry name" value="DUF6533"/>
</dbReference>
<protein>
    <recommendedName>
        <fullName evidence="2">DUF6533 domain-containing protein</fullName>
    </recommendedName>
</protein>
<evidence type="ECO:0000313" key="4">
    <source>
        <dbReference type="Proteomes" id="UP000053477"/>
    </source>
</evidence>
<feature type="transmembrane region" description="Helical" evidence="1">
    <location>
        <begin position="93"/>
        <end position="117"/>
    </location>
</feature>
<keyword evidence="1" id="KW-0812">Transmembrane</keyword>
<keyword evidence="4" id="KW-1185">Reference proteome</keyword>
<feature type="transmembrane region" description="Helical" evidence="1">
    <location>
        <begin position="218"/>
        <end position="239"/>
    </location>
</feature>
<evidence type="ECO:0000313" key="3">
    <source>
        <dbReference type="EMBL" id="KLO12899.1"/>
    </source>
</evidence>
<dbReference type="Pfam" id="PF20151">
    <property type="entry name" value="DUF6533"/>
    <property type="match status" value="1"/>
</dbReference>